<gene>
    <name evidence="2" type="ORF">CK203_019323</name>
</gene>
<keyword evidence="1" id="KW-0812">Transmembrane</keyword>
<dbReference type="InterPro" id="IPR051415">
    <property type="entry name" value="LAAT-1"/>
</dbReference>
<proteinExistence type="predicted"/>
<protein>
    <submittedName>
        <fullName evidence="2">Uncharacterized protein</fullName>
    </submittedName>
</protein>
<name>A0A438J7U1_VITVI</name>
<dbReference type="PANTHER" id="PTHR16201">
    <property type="entry name" value="SEVEN TRANSMEMBRANE PROTEIN 1-RELATED"/>
    <property type="match status" value="1"/>
</dbReference>
<evidence type="ECO:0000313" key="3">
    <source>
        <dbReference type="Proteomes" id="UP000288805"/>
    </source>
</evidence>
<sequence>MRFLTKQFLCALDLFNVLGCFLEPATLPTQFYMAVLYTITTLILAAQSIYYGHIYHRLKSSRWYHKMKDVAKVFCVENLMQIQKDQIRMQMYLRIQVQMRT</sequence>
<dbReference type="Proteomes" id="UP000288805">
    <property type="component" value="Unassembled WGS sequence"/>
</dbReference>
<dbReference type="EMBL" id="QGNW01000058">
    <property type="protein sequence ID" value="RVX05011.1"/>
    <property type="molecule type" value="Genomic_DNA"/>
</dbReference>
<dbReference type="AlphaFoldDB" id="A0A438J7U1"/>
<evidence type="ECO:0000256" key="1">
    <source>
        <dbReference type="SAM" id="Phobius"/>
    </source>
</evidence>
<dbReference type="PANTHER" id="PTHR16201:SF44">
    <property type="entry name" value="SEVEN TRANSMEMBRANE PROTEIN 1"/>
    <property type="match status" value="1"/>
</dbReference>
<keyword evidence="1" id="KW-1133">Transmembrane helix</keyword>
<keyword evidence="1" id="KW-0472">Membrane</keyword>
<reference evidence="2 3" key="1">
    <citation type="journal article" date="2018" name="PLoS Genet.">
        <title>Population sequencing reveals clonal diversity and ancestral inbreeding in the grapevine cultivar Chardonnay.</title>
        <authorList>
            <person name="Roach M.J."/>
            <person name="Johnson D.L."/>
            <person name="Bohlmann J."/>
            <person name="van Vuuren H.J."/>
            <person name="Jones S.J."/>
            <person name="Pretorius I.S."/>
            <person name="Schmidt S.A."/>
            <person name="Borneman A.R."/>
        </authorList>
    </citation>
    <scope>NUCLEOTIDE SEQUENCE [LARGE SCALE GENOMIC DNA]</scope>
    <source>
        <strain evidence="3">cv. Chardonnay</strain>
        <tissue evidence="2">Leaf</tissue>
    </source>
</reference>
<evidence type="ECO:0000313" key="2">
    <source>
        <dbReference type="EMBL" id="RVX05011.1"/>
    </source>
</evidence>
<organism evidence="2 3">
    <name type="scientific">Vitis vinifera</name>
    <name type="common">Grape</name>
    <dbReference type="NCBI Taxonomy" id="29760"/>
    <lineage>
        <taxon>Eukaryota</taxon>
        <taxon>Viridiplantae</taxon>
        <taxon>Streptophyta</taxon>
        <taxon>Embryophyta</taxon>
        <taxon>Tracheophyta</taxon>
        <taxon>Spermatophyta</taxon>
        <taxon>Magnoliopsida</taxon>
        <taxon>eudicotyledons</taxon>
        <taxon>Gunneridae</taxon>
        <taxon>Pentapetalae</taxon>
        <taxon>rosids</taxon>
        <taxon>Vitales</taxon>
        <taxon>Vitaceae</taxon>
        <taxon>Viteae</taxon>
        <taxon>Vitis</taxon>
    </lineage>
</organism>
<accession>A0A438J7U1</accession>
<comment type="caution">
    <text evidence="2">The sequence shown here is derived from an EMBL/GenBank/DDBJ whole genome shotgun (WGS) entry which is preliminary data.</text>
</comment>
<feature type="transmembrane region" description="Helical" evidence="1">
    <location>
        <begin position="32"/>
        <end position="52"/>
    </location>
</feature>